<gene>
    <name evidence="1" type="ORF">S06H3_28066</name>
</gene>
<comment type="caution">
    <text evidence="1">The sequence shown here is derived from an EMBL/GenBank/DDBJ whole genome shotgun (WGS) entry which is preliminary data.</text>
</comment>
<evidence type="ECO:0000313" key="1">
    <source>
        <dbReference type="EMBL" id="GAI25872.1"/>
    </source>
</evidence>
<reference evidence="1" key="1">
    <citation type="journal article" date="2014" name="Front. Microbiol.">
        <title>High frequency of phylogenetically diverse reductive dehalogenase-homologous genes in deep subseafloor sedimentary metagenomes.</title>
        <authorList>
            <person name="Kawai M."/>
            <person name="Futagami T."/>
            <person name="Toyoda A."/>
            <person name="Takaki Y."/>
            <person name="Nishi S."/>
            <person name="Hori S."/>
            <person name="Arai W."/>
            <person name="Tsubouchi T."/>
            <person name="Morono Y."/>
            <person name="Uchiyama I."/>
            <person name="Ito T."/>
            <person name="Fujiyama A."/>
            <person name="Inagaki F."/>
            <person name="Takami H."/>
        </authorList>
    </citation>
    <scope>NUCLEOTIDE SEQUENCE</scope>
    <source>
        <strain evidence="1">Expedition CK06-06</strain>
    </source>
</reference>
<name>X1M2R0_9ZZZZ</name>
<accession>X1M2R0</accession>
<dbReference type="EMBL" id="BARV01016344">
    <property type="protein sequence ID" value="GAI25872.1"/>
    <property type="molecule type" value="Genomic_DNA"/>
</dbReference>
<sequence length="53" mass="6503">MKKDYYCKKCKKLVKVRNCYVSGHINCKICNSHEVEYLNRKQRKLIRLRDNLK</sequence>
<dbReference type="AlphaFoldDB" id="X1M2R0"/>
<proteinExistence type="predicted"/>
<organism evidence="1">
    <name type="scientific">marine sediment metagenome</name>
    <dbReference type="NCBI Taxonomy" id="412755"/>
    <lineage>
        <taxon>unclassified sequences</taxon>
        <taxon>metagenomes</taxon>
        <taxon>ecological metagenomes</taxon>
    </lineage>
</organism>
<protein>
    <submittedName>
        <fullName evidence="1">Uncharacterized protein</fullName>
    </submittedName>
</protein>